<organism evidence="8 9">
    <name type="scientific">Strigamia maritima</name>
    <name type="common">European centipede</name>
    <name type="synonym">Geophilus maritimus</name>
    <dbReference type="NCBI Taxonomy" id="126957"/>
    <lineage>
        <taxon>Eukaryota</taxon>
        <taxon>Metazoa</taxon>
        <taxon>Ecdysozoa</taxon>
        <taxon>Arthropoda</taxon>
        <taxon>Myriapoda</taxon>
        <taxon>Chilopoda</taxon>
        <taxon>Pleurostigmophora</taxon>
        <taxon>Geophilomorpha</taxon>
        <taxon>Linotaeniidae</taxon>
        <taxon>Strigamia</taxon>
    </lineage>
</organism>
<evidence type="ECO:0000256" key="1">
    <source>
        <dbReference type="ARBA" id="ARBA00004651"/>
    </source>
</evidence>
<keyword evidence="4 7" id="KW-1133">Transmembrane helix</keyword>
<dbReference type="EnsemblMetazoa" id="SMAR014759-RA">
    <property type="protein sequence ID" value="SMAR014759-PA"/>
    <property type="gene ID" value="SMAR014759"/>
</dbReference>
<name>T1JLM9_STRMM</name>
<evidence type="ECO:0000256" key="2">
    <source>
        <dbReference type="ARBA" id="ARBA00022475"/>
    </source>
</evidence>
<sequence>MLHIPVISQMHEHKINYNYLNHPISHAWNSKRNVIYKERLKFIWKLTFSPYGIDVYKGNCSRGKKLIMLISALIQLIIILHQLLSIIYTLAFGLSILQLTFYTTLTVGTFSSVYSLWTLYRKRIAVAKLLNNTIDQWNDRAVSSKKVWKCTLVTCLGLFTMSIGETLCTLVDISSQNTEGIQIYAAVYFFGVQLAEEHPYIARMVIAVEFFIVLLVCGQFVNISVCFFIQLCHVSFFRFNRLNAKVERLLTSGRQLTSFELHEYRQQHQHACEVTKELSSLWSPLMVVWLLGFIFSLLFDLRALWKSNSTLFLIGYSIDISKQLWLLIGLYKVASIVNTEAHQLGEKLVTLSLSQPTKEFTQADQMNYYVNYLLLSQRLISTRVGITVSGLFLLNTSSFLAMTGTVLTYIIVLYQST</sequence>
<evidence type="ECO:0000313" key="9">
    <source>
        <dbReference type="Proteomes" id="UP000014500"/>
    </source>
</evidence>
<protein>
    <recommendedName>
        <fullName evidence="10">Gustatory receptor</fullName>
    </recommendedName>
</protein>
<feature type="transmembrane region" description="Helical" evidence="7">
    <location>
        <begin position="391"/>
        <end position="414"/>
    </location>
</feature>
<feature type="transmembrane region" description="Helical" evidence="7">
    <location>
        <begin position="99"/>
        <end position="120"/>
    </location>
</feature>
<keyword evidence="5 7" id="KW-0472">Membrane</keyword>
<comment type="subcellular location">
    <subcellularLocation>
        <location evidence="1">Cell membrane</location>
        <topology evidence="1">Multi-pass membrane protein</topology>
    </subcellularLocation>
</comment>
<dbReference type="GO" id="GO:0038023">
    <property type="term" value="F:signaling receptor activity"/>
    <property type="evidence" value="ECO:0007669"/>
    <property type="project" value="UniProtKB-ARBA"/>
</dbReference>
<dbReference type="GO" id="GO:0050909">
    <property type="term" value="P:sensory perception of taste"/>
    <property type="evidence" value="ECO:0007669"/>
    <property type="project" value="InterPro"/>
</dbReference>
<dbReference type="HOGENOM" id="CLU_055904_0_0_1"/>
<reference evidence="9" key="1">
    <citation type="submission" date="2011-05" db="EMBL/GenBank/DDBJ databases">
        <authorList>
            <person name="Richards S.R."/>
            <person name="Qu J."/>
            <person name="Jiang H."/>
            <person name="Jhangiani S.N."/>
            <person name="Agravi P."/>
            <person name="Goodspeed R."/>
            <person name="Gross S."/>
            <person name="Mandapat C."/>
            <person name="Jackson L."/>
            <person name="Mathew T."/>
            <person name="Pu L."/>
            <person name="Thornton R."/>
            <person name="Saada N."/>
            <person name="Wilczek-Boney K.B."/>
            <person name="Lee S."/>
            <person name="Kovar C."/>
            <person name="Wu Y."/>
            <person name="Scherer S.E."/>
            <person name="Worley K.C."/>
            <person name="Muzny D.M."/>
            <person name="Gibbs R."/>
        </authorList>
    </citation>
    <scope>NUCLEOTIDE SEQUENCE</scope>
    <source>
        <strain evidence="9">Brora</strain>
    </source>
</reference>
<keyword evidence="6" id="KW-0675">Receptor</keyword>
<dbReference type="InterPro" id="IPR013604">
    <property type="entry name" value="7TM_chemorcpt"/>
</dbReference>
<evidence type="ECO:0000256" key="5">
    <source>
        <dbReference type="ARBA" id="ARBA00023136"/>
    </source>
</evidence>
<proteinExistence type="predicted"/>
<evidence type="ECO:0000256" key="3">
    <source>
        <dbReference type="ARBA" id="ARBA00022692"/>
    </source>
</evidence>
<reference evidence="8" key="2">
    <citation type="submission" date="2015-02" db="UniProtKB">
        <authorList>
            <consortium name="EnsemblMetazoa"/>
        </authorList>
    </citation>
    <scope>IDENTIFICATION</scope>
</reference>
<dbReference type="PANTHER" id="PTHR21421">
    <property type="entry name" value="GUSTATORY RECEPTOR"/>
    <property type="match status" value="1"/>
</dbReference>
<evidence type="ECO:0008006" key="10">
    <source>
        <dbReference type="Google" id="ProtNLM"/>
    </source>
</evidence>
<keyword evidence="9" id="KW-1185">Reference proteome</keyword>
<dbReference type="PhylomeDB" id="T1JLM9"/>
<evidence type="ECO:0000313" key="8">
    <source>
        <dbReference type="EnsemblMetazoa" id="SMAR014759-PA"/>
    </source>
</evidence>
<keyword evidence="2" id="KW-1003">Cell membrane</keyword>
<dbReference type="Proteomes" id="UP000014500">
    <property type="component" value="Unassembled WGS sequence"/>
</dbReference>
<keyword evidence="3 7" id="KW-0812">Transmembrane</keyword>
<dbReference type="GO" id="GO:0005886">
    <property type="term" value="C:plasma membrane"/>
    <property type="evidence" value="ECO:0007669"/>
    <property type="project" value="UniProtKB-SubCell"/>
</dbReference>
<feature type="transmembrane region" description="Helical" evidence="7">
    <location>
        <begin position="281"/>
        <end position="299"/>
    </location>
</feature>
<accession>T1JLM9</accession>
<evidence type="ECO:0000256" key="6">
    <source>
        <dbReference type="ARBA" id="ARBA00023170"/>
    </source>
</evidence>
<evidence type="ECO:0000256" key="4">
    <source>
        <dbReference type="ARBA" id="ARBA00022989"/>
    </source>
</evidence>
<dbReference type="EMBL" id="JH432114">
    <property type="status" value="NOT_ANNOTATED_CDS"/>
    <property type="molecule type" value="Genomic_DNA"/>
</dbReference>
<dbReference type="AlphaFoldDB" id="T1JLM9"/>
<evidence type="ECO:0000256" key="7">
    <source>
        <dbReference type="SAM" id="Phobius"/>
    </source>
</evidence>
<dbReference type="Pfam" id="PF08395">
    <property type="entry name" value="7tm_7"/>
    <property type="match status" value="1"/>
</dbReference>
<dbReference type="GO" id="GO:0051606">
    <property type="term" value="P:detection of stimulus"/>
    <property type="evidence" value="ECO:0007669"/>
    <property type="project" value="UniProtKB-ARBA"/>
</dbReference>
<dbReference type="PANTHER" id="PTHR21421:SF29">
    <property type="entry name" value="GUSTATORY RECEPTOR 5A FOR TREHALOSE-RELATED"/>
    <property type="match status" value="1"/>
</dbReference>
<feature type="transmembrane region" description="Helical" evidence="7">
    <location>
        <begin position="210"/>
        <end position="231"/>
    </location>
</feature>
<feature type="transmembrane region" description="Helical" evidence="7">
    <location>
        <begin position="66"/>
        <end position="93"/>
    </location>
</feature>